<organism evidence="1 2">
    <name type="scientific">Leptosia nina</name>
    <dbReference type="NCBI Taxonomy" id="320188"/>
    <lineage>
        <taxon>Eukaryota</taxon>
        <taxon>Metazoa</taxon>
        <taxon>Ecdysozoa</taxon>
        <taxon>Arthropoda</taxon>
        <taxon>Hexapoda</taxon>
        <taxon>Insecta</taxon>
        <taxon>Pterygota</taxon>
        <taxon>Neoptera</taxon>
        <taxon>Endopterygota</taxon>
        <taxon>Lepidoptera</taxon>
        <taxon>Glossata</taxon>
        <taxon>Ditrysia</taxon>
        <taxon>Papilionoidea</taxon>
        <taxon>Pieridae</taxon>
        <taxon>Pierinae</taxon>
        <taxon>Leptosia</taxon>
    </lineage>
</organism>
<gene>
    <name evidence="1" type="ORF">LNINA_LOCUS8951</name>
</gene>
<sequence length="121" mass="13440">MIGVLAAGSTFLSNRSRFHSPTIRRWRGERPCLTYVVTLNCRSLVALPSQAAGAARSVGAALRPPPARPLRPRAPLRKIIMQLPGRPMWNVLRPRPARNQSVLKCVVTHTPSITMDYSCRD</sequence>
<name>A0AAV1JJL6_9NEOP</name>
<reference evidence="1 2" key="1">
    <citation type="submission" date="2023-11" db="EMBL/GenBank/DDBJ databases">
        <authorList>
            <person name="Okamura Y."/>
        </authorList>
    </citation>
    <scope>NUCLEOTIDE SEQUENCE [LARGE SCALE GENOMIC DNA]</scope>
</reference>
<dbReference type="Proteomes" id="UP001497472">
    <property type="component" value="Unassembled WGS sequence"/>
</dbReference>
<evidence type="ECO:0000313" key="1">
    <source>
        <dbReference type="EMBL" id="CAK1549670.1"/>
    </source>
</evidence>
<dbReference type="AlphaFoldDB" id="A0AAV1JJL6"/>
<proteinExistence type="predicted"/>
<dbReference type="EMBL" id="CAVLEF010000040">
    <property type="protein sequence ID" value="CAK1549670.1"/>
    <property type="molecule type" value="Genomic_DNA"/>
</dbReference>
<evidence type="ECO:0000313" key="2">
    <source>
        <dbReference type="Proteomes" id="UP001497472"/>
    </source>
</evidence>
<protein>
    <submittedName>
        <fullName evidence="1">Uncharacterized protein</fullName>
    </submittedName>
</protein>
<keyword evidence="2" id="KW-1185">Reference proteome</keyword>
<comment type="caution">
    <text evidence="1">The sequence shown here is derived from an EMBL/GenBank/DDBJ whole genome shotgun (WGS) entry which is preliminary data.</text>
</comment>
<accession>A0AAV1JJL6</accession>